<reference evidence="2" key="1">
    <citation type="submission" date="2019-06" db="EMBL/GenBank/DDBJ databases">
        <authorList>
            <consortium name="Wellcome Sanger Institute Data Sharing"/>
        </authorList>
    </citation>
    <scope>NUCLEOTIDE SEQUENCE [LARGE SCALE GENOMIC DNA]</scope>
</reference>
<dbReference type="GO" id="GO:0030246">
    <property type="term" value="F:carbohydrate binding"/>
    <property type="evidence" value="ECO:0007669"/>
    <property type="project" value="UniProtKB-KW"/>
</dbReference>
<organism evidence="2 3">
    <name type="scientific">Sphaeramia orbicularis</name>
    <name type="common">orbiculate cardinalfish</name>
    <dbReference type="NCBI Taxonomy" id="375764"/>
    <lineage>
        <taxon>Eukaryota</taxon>
        <taxon>Metazoa</taxon>
        <taxon>Chordata</taxon>
        <taxon>Craniata</taxon>
        <taxon>Vertebrata</taxon>
        <taxon>Euteleostomi</taxon>
        <taxon>Actinopterygii</taxon>
        <taxon>Neopterygii</taxon>
        <taxon>Teleostei</taxon>
        <taxon>Neoteleostei</taxon>
        <taxon>Acanthomorphata</taxon>
        <taxon>Gobiaria</taxon>
        <taxon>Kurtiformes</taxon>
        <taxon>Apogonoidei</taxon>
        <taxon>Apogonidae</taxon>
        <taxon>Apogoninae</taxon>
        <taxon>Sphaeramia</taxon>
    </lineage>
</organism>
<keyword evidence="1" id="KW-0430">Lectin</keyword>
<dbReference type="InterPro" id="IPR016186">
    <property type="entry name" value="C-type_lectin-like/link_sf"/>
</dbReference>
<reference evidence="2" key="3">
    <citation type="submission" date="2025-09" db="UniProtKB">
        <authorList>
            <consortium name="Ensembl"/>
        </authorList>
    </citation>
    <scope>IDENTIFICATION</scope>
</reference>
<dbReference type="InterPro" id="IPR016187">
    <property type="entry name" value="CTDL_fold"/>
</dbReference>
<dbReference type="AlphaFoldDB" id="A0A672YE31"/>
<dbReference type="InterPro" id="IPR051379">
    <property type="entry name" value="C-type_Lectin_Receptor_IMM"/>
</dbReference>
<dbReference type="GO" id="GO:0005886">
    <property type="term" value="C:plasma membrane"/>
    <property type="evidence" value="ECO:0007669"/>
    <property type="project" value="TreeGrafter"/>
</dbReference>
<evidence type="ECO:0000256" key="1">
    <source>
        <dbReference type="ARBA" id="ARBA00022734"/>
    </source>
</evidence>
<proteinExistence type="predicted"/>
<name>A0A672YE31_9TELE</name>
<sequence length="105" mass="12080">MKNCISQQLLTWIDRISGLIGIKEFRSDSSREKTHVGTATKSFVFPGSCQCQAGWREYEDKCYLFSTDTKTWPLANAYCLEQNSNLMSIQDIHERVIFMACLMRG</sequence>
<accession>A0A672YE31</accession>
<dbReference type="Ensembl" id="ENSSORT00005001433.1">
    <property type="protein sequence ID" value="ENSSORP00005001391.1"/>
    <property type="gene ID" value="ENSSORG00005000828.1"/>
</dbReference>
<dbReference type="PANTHER" id="PTHR46746:SF3">
    <property type="entry name" value="C-TYPE LECTIN DOMAIN-CONTAINING PROTEIN-RELATED"/>
    <property type="match status" value="1"/>
</dbReference>
<evidence type="ECO:0000313" key="3">
    <source>
        <dbReference type="Proteomes" id="UP000472271"/>
    </source>
</evidence>
<dbReference type="InParanoid" id="A0A672YE31"/>
<reference evidence="2" key="2">
    <citation type="submission" date="2025-08" db="UniProtKB">
        <authorList>
            <consortium name="Ensembl"/>
        </authorList>
    </citation>
    <scope>IDENTIFICATION</scope>
</reference>
<protein>
    <recommendedName>
        <fullName evidence="4">C-type lectin domain-containing protein</fullName>
    </recommendedName>
</protein>
<evidence type="ECO:0008006" key="4">
    <source>
        <dbReference type="Google" id="ProtNLM"/>
    </source>
</evidence>
<dbReference type="Proteomes" id="UP000472271">
    <property type="component" value="Chromosome 12"/>
</dbReference>
<keyword evidence="3" id="KW-1185">Reference proteome</keyword>
<evidence type="ECO:0000313" key="2">
    <source>
        <dbReference type="Ensembl" id="ENSSORP00005001391.1"/>
    </source>
</evidence>
<dbReference type="SUPFAM" id="SSF56436">
    <property type="entry name" value="C-type lectin-like"/>
    <property type="match status" value="1"/>
</dbReference>
<dbReference type="PANTHER" id="PTHR46746">
    <property type="entry name" value="KILLER CELL LECTIN-LIKE RECEPTOR SUBFAMILY F MEMBER 2"/>
    <property type="match status" value="1"/>
</dbReference>
<dbReference type="Gene3D" id="3.10.100.10">
    <property type="entry name" value="Mannose-Binding Protein A, subunit A"/>
    <property type="match status" value="1"/>
</dbReference>